<gene>
    <name evidence="1" type="ORF">GGQ73_002010</name>
</gene>
<comment type="caution">
    <text evidence="1">The sequence shown here is derived from an EMBL/GenBank/DDBJ whole genome shotgun (WGS) entry which is preliminary data.</text>
</comment>
<dbReference type="AlphaFoldDB" id="A0A7W6CAU4"/>
<organism evidence="1 2">
    <name type="scientific">Rhizobium skierniewicense</name>
    <dbReference type="NCBI Taxonomy" id="984260"/>
    <lineage>
        <taxon>Bacteria</taxon>
        <taxon>Pseudomonadati</taxon>
        <taxon>Pseudomonadota</taxon>
        <taxon>Alphaproteobacteria</taxon>
        <taxon>Hyphomicrobiales</taxon>
        <taxon>Rhizobiaceae</taxon>
        <taxon>Rhizobium/Agrobacterium group</taxon>
        <taxon>Rhizobium</taxon>
    </lineage>
</organism>
<accession>A0A7W6CAU4</accession>
<reference evidence="1 2" key="1">
    <citation type="submission" date="2020-08" db="EMBL/GenBank/DDBJ databases">
        <title>Genomic Encyclopedia of Type Strains, Phase IV (KMG-IV): sequencing the most valuable type-strain genomes for metagenomic binning, comparative biology and taxonomic classification.</title>
        <authorList>
            <person name="Goeker M."/>
        </authorList>
    </citation>
    <scope>NUCLEOTIDE SEQUENCE [LARGE SCALE GENOMIC DNA]</scope>
    <source>
        <strain evidence="1 2">DSM 26438</strain>
    </source>
</reference>
<keyword evidence="2" id="KW-1185">Reference proteome</keyword>
<dbReference type="EMBL" id="JACIDV010000005">
    <property type="protein sequence ID" value="MBB3946064.1"/>
    <property type="molecule type" value="Genomic_DNA"/>
</dbReference>
<dbReference type="RefSeq" id="WP_183896163.1">
    <property type="nucleotide sequence ID" value="NZ_JACIDV010000005.1"/>
</dbReference>
<evidence type="ECO:0000313" key="1">
    <source>
        <dbReference type="EMBL" id="MBB3946064.1"/>
    </source>
</evidence>
<proteinExistence type="predicted"/>
<dbReference type="Proteomes" id="UP000565286">
    <property type="component" value="Unassembled WGS sequence"/>
</dbReference>
<protein>
    <submittedName>
        <fullName evidence="1">Uncharacterized protein</fullName>
    </submittedName>
</protein>
<sequence length="104" mass="11695">MSKKPLEPTSLPNWSNPPLATWLRAVWFVELGEIPLQGRSNSTKLQITKAETAIFQQSPRLRKPGKPSGRMIWMHIAKSRKSPIAFVIPKPFGFIETASQAGHF</sequence>
<evidence type="ECO:0000313" key="2">
    <source>
        <dbReference type="Proteomes" id="UP000565286"/>
    </source>
</evidence>
<name>A0A7W6CAU4_9HYPH</name>